<dbReference type="EMBL" id="WNTK01000006">
    <property type="protein sequence ID" value="KAG9481439.1"/>
    <property type="molecule type" value="Genomic_DNA"/>
</dbReference>
<comment type="caution">
    <text evidence="16">The sequence shown here is derived from an EMBL/GenBank/DDBJ whole genome shotgun (WGS) entry which is preliminary data.</text>
</comment>
<keyword evidence="4 14" id="KW-1133">Transmembrane helix</keyword>
<feature type="transmembrane region" description="Helical" evidence="14">
    <location>
        <begin position="290"/>
        <end position="309"/>
    </location>
</feature>
<keyword evidence="2" id="KW-1003">Cell membrane</keyword>
<feature type="transmembrane region" description="Helical" evidence="14">
    <location>
        <begin position="195"/>
        <end position="221"/>
    </location>
</feature>
<keyword evidence="10" id="KW-0807">Transducer</keyword>
<evidence type="ECO:0000256" key="12">
    <source>
        <dbReference type="ARBA" id="ARBA00067998"/>
    </source>
</evidence>
<dbReference type="GO" id="GO:0071380">
    <property type="term" value="P:cellular response to prostaglandin E stimulus"/>
    <property type="evidence" value="ECO:0007669"/>
    <property type="project" value="TreeGrafter"/>
</dbReference>
<feature type="transmembrane region" description="Helical" evidence="14">
    <location>
        <begin position="252"/>
        <end position="275"/>
    </location>
</feature>
<evidence type="ECO:0000256" key="9">
    <source>
        <dbReference type="ARBA" id="ARBA00023180"/>
    </source>
</evidence>
<evidence type="ECO:0000256" key="6">
    <source>
        <dbReference type="ARBA" id="ARBA00023136"/>
    </source>
</evidence>
<protein>
    <recommendedName>
        <fullName evidence="12">Prostaglandin E2 receptor EP2 subtype</fullName>
    </recommendedName>
    <alternativeName>
        <fullName evidence="13">Prostanoid EP2 receptor</fullName>
    </alternativeName>
</protein>
<evidence type="ECO:0000256" key="11">
    <source>
        <dbReference type="ARBA" id="ARBA00055790"/>
    </source>
</evidence>
<evidence type="ECO:0000256" key="1">
    <source>
        <dbReference type="ARBA" id="ARBA00004651"/>
    </source>
</evidence>
<feature type="transmembrane region" description="Helical" evidence="14">
    <location>
        <begin position="59"/>
        <end position="81"/>
    </location>
</feature>
<feature type="transmembrane region" description="Helical" evidence="14">
    <location>
        <begin position="27"/>
        <end position="47"/>
    </location>
</feature>
<dbReference type="GO" id="GO:0005886">
    <property type="term" value="C:plasma membrane"/>
    <property type="evidence" value="ECO:0007669"/>
    <property type="project" value="UniProtKB-SubCell"/>
</dbReference>
<keyword evidence="3 14" id="KW-0812">Transmembrane</keyword>
<dbReference type="PROSITE" id="PS50262">
    <property type="entry name" value="G_PROTEIN_RECEP_F1_2"/>
    <property type="match status" value="1"/>
</dbReference>
<keyword evidence="6 14" id="KW-0472">Membrane</keyword>
<dbReference type="PANTHER" id="PTHR11866">
    <property type="entry name" value="G-PROTEIN COUPLED RECEPTOR FAMILY 1 MEMBER"/>
    <property type="match status" value="1"/>
</dbReference>
<dbReference type="PRINTS" id="PR00237">
    <property type="entry name" value="GPCRRHODOPSN"/>
</dbReference>
<keyword evidence="17" id="KW-1185">Reference proteome</keyword>
<dbReference type="Pfam" id="PF00001">
    <property type="entry name" value="7tm_1"/>
    <property type="match status" value="1"/>
</dbReference>
<dbReference type="InterPro" id="IPR008365">
    <property type="entry name" value="Prostanoid_rcpt"/>
</dbReference>
<keyword evidence="5" id="KW-0297">G-protein coupled receptor</keyword>
<dbReference type="Gene3D" id="1.20.1070.10">
    <property type="entry name" value="Rhodopsin 7-helix transmembrane proteins"/>
    <property type="match status" value="1"/>
</dbReference>
<keyword evidence="8" id="KW-0675">Receptor</keyword>
<evidence type="ECO:0000256" key="4">
    <source>
        <dbReference type="ARBA" id="ARBA00022989"/>
    </source>
</evidence>
<dbReference type="PRINTS" id="PR00581">
    <property type="entry name" value="PRSTNOIDEP2R"/>
</dbReference>
<sequence length="376" mass="42532">MTDEDKLSNFTNKCVNATDLEPKESPAISAVMFSAGVLGNLIALVLLERRRRGNRGKISLFFILVTGLVITDLLGTCMVSPVVLASYTKRLTLSALNLCNYFAFAMTFFSLATMMVLLAMALERAMAIGYPYFYEKFIKKRCGIITFPIIYSFCIIFCLFPVMGFGEFKQYCPGTWCFINMQGQKRNGYMSNAYAMLYATLLLILIIAVLTCNLIVIINLVRMHKRQKTRRVGSLMNNKQEKISMSEEIDHLILLSIMTIAFIICSVPFTVRAYINGVDNNNGNDKMDLLALRFLSVNSIIDPWIFTILRPSVLRLMRSVLCCRSSFNVGSIRNYPSLSTRLSTTAKQNFVDTTYGISQKSHITDDKIAWREKTDT</sequence>
<dbReference type="InterPro" id="IPR001923">
    <property type="entry name" value="Prostglndn_EP2_rcpt"/>
</dbReference>
<evidence type="ECO:0000256" key="8">
    <source>
        <dbReference type="ARBA" id="ARBA00023170"/>
    </source>
</evidence>
<keyword evidence="9" id="KW-0325">Glycoprotein</keyword>
<gene>
    <name evidence="16" type="ORF">GDO78_010588</name>
</gene>
<dbReference type="InterPro" id="IPR017452">
    <property type="entry name" value="GPCR_Rhodpsn_7TM"/>
</dbReference>
<dbReference type="CDD" id="cd15139">
    <property type="entry name" value="7tmA_PGE2_EP2"/>
    <property type="match status" value="1"/>
</dbReference>
<feature type="transmembrane region" description="Helical" evidence="14">
    <location>
        <begin position="101"/>
        <end position="122"/>
    </location>
</feature>
<evidence type="ECO:0000256" key="14">
    <source>
        <dbReference type="SAM" id="Phobius"/>
    </source>
</evidence>
<dbReference type="SUPFAM" id="SSF81321">
    <property type="entry name" value="Family A G protein-coupled receptor-like"/>
    <property type="match status" value="1"/>
</dbReference>
<evidence type="ECO:0000256" key="7">
    <source>
        <dbReference type="ARBA" id="ARBA00023157"/>
    </source>
</evidence>
<organism evidence="16 17">
    <name type="scientific">Eleutherodactylus coqui</name>
    <name type="common">Puerto Rican coqui</name>
    <dbReference type="NCBI Taxonomy" id="57060"/>
    <lineage>
        <taxon>Eukaryota</taxon>
        <taxon>Metazoa</taxon>
        <taxon>Chordata</taxon>
        <taxon>Craniata</taxon>
        <taxon>Vertebrata</taxon>
        <taxon>Euteleostomi</taxon>
        <taxon>Amphibia</taxon>
        <taxon>Batrachia</taxon>
        <taxon>Anura</taxon>
        <taxon>Neobatrachia</taxon>
        <taxon>Hyloidea</taxon>
        <taxon>Eleutherodactylidae</taxon>
        <taxon>Eleutherodactylinae</taxon>
        <taxon>Eleutherodactylus</taxon>
        <taxon>Eleutherodactylus</taxon>
    </lineage>
</organism>
<dbReference type="AlphaFoldDB" id="A0A8J6F7D0"/>
<evidence type="ECO:0000313" key="17">
    <source>
        <dbReference type="Proteomes" id="UP000770717"/>
    </source>
</evidence>
<evidence type="ECO:0000313" key="16">
    <source>
        <dbReference type="EMBL" id="KAG9481439.1"/>
    </source>
</evidence>
<dbReference type="Proteomes" id="UP000770717">
    <property type="component" value="Unassembled WGS sequence"/>
</dbReference>
<dbReference type="GO" id="GO:0007204">
    <property type="term" value="P:positive regulation of cytosolic calcium ion concentration"/>
    <property type="evidence" value="ECO:0007669"/>
    <property type="project" value="TreeGrafter"/>
</dbReference>
<feature type="domain" description="G-protein coupled receptors family 1 profile" evidence="15">
    <location>
        <begin position="39"/>
        <end position="306"/>
    </location>
</feature>
<dbReference type="GO" id="GO:0004957">
    <property type="term" value="F:prostaglandin E receptor activity"/>
    <property type="evidence" value="ECO:0007669"/>
    <property type="project" value="InterPro"/>
</dbReference>
<dbReference type="GO" id="GO:0006954">
    <property type="term" value="P:inflammatory response"/>
    <property type="evidence" value="ECO:0007669"/>
    <property type="project" value="TreeGrafter"/>
</dbReference>
<evidence type="ECO:0000256" key="10">
    <source>
        <dbReference type="ARBA" id="ARBA00023224"/>
    </source>
</evidence>
<dbReference type="GO" id="GO:0007189">
    <property type="term" value="P:adenylate cyclase-activating G protein-coupled receptor signaling pathway"/>
    <property type="evidence" value="ECO:0007669"/>
    <property type="project" value="TreeGrafter"/>
</dbReference>
<evidence type="ECO:0000259" key="15">
    <source>
        <dbReference type="PROSITE" id="PS50262"/>
    </source>
</evidence>
<dbReference type="PANTHER" id="PTHR11866:SF8">
    <property type="entry name" value="PROSTAGLANDIN E2 RECEPTOR EP2 SUBTYPE"/>
    <property type="match status" value="1"/>
</dbReference>
<keyword evidence="7" id="KW-1015">Disulfide bond</keyword>
<evidence type="ECO:0000256" key="13">
    <source>
        <dbReference type="ARBA" id="ARBA00080542"/>
    </source>
</evidence>
<reference evidence="16" key="1">
    <citation type="thesis" date="2020" institute="ProQuest LLC" country="789 East Eisenhower Parkway, Ann Arbor, MI, USA">
        <title>Comparative Genomics and Chromosome Evolution.</title>
        <authorList>
            <person name="Mudd A.B."/>
        </authorList>
    </citation>
    <scope>NUCLEOTIDE SEQUENCE</scope>
    <source>
        <strain evidence="16">HN-11 Male</strain>
        <tissue evidence="16">Kidney and liver</tissue>
    </source>
</reference>
<dbReference type="InterPro" id="IPR000276">
    <property type="entry name" value="GPCR_Rhodpsn"/>
</dbReference>
<evidence type="ECO:0000256" key="2">
    <source>
        <dbReference type="ARBA" id="ARBA00022475"/>
    </source>
</evidence>
<evidence type="ECO:0000256" key="5">
    <source>
        <dbReference type="ARBA" id="ARBA00023040"/>
    </source>
</evidence>
<evidence type="ECO:0000256" key="3">
    <source>
        <dbReference type="ARBA" id="ARBA00022692"/>
    </source>
</evidence>
<dbReference type="OrthoDB" id="5959154at2759"/>
<comment type="subcellular location">
    <subcellularLocation>
        <location evidence="1">Cell membrane</location>
        <topology evidence="1">Multi-pass membrane protein</topology>
    </subcellularLocation>
</comment>
<accession>A0A8J6F7D0</accession>
<dbReference type="FunFam" id="1.20.1070.10:FF:000212">
    <property type="entry name" value="Prostaglandin E2 receptor EP2 subtype"/>
    <property type="match status" value="1"/>
</dbReference>
<name>A0A8J6F7D0_ELECQ</name>
<comment type="function">
    <text evidence="11">Receptor for prostaglandin E2 (PGE2). The activity of this receptor is mediated by G(s) proteins that stimulate adenylate cyclase. The subsequent raise in intracellular cAMP is responsible for the relaxing effect of this receptor on smooth muscle.</text>
</comment>
<feature type="transmembrane region" description="Helical" evidence="14">
    <location>
        <begin position="142"/>
        <end position="163"/>
    </location>
</feature>
<proteinExistence type="predicted"/>
<dbReference type="PRINTS" id="PR01788">
    <property type="entry name" value="PROSTANOIDR"/>
</dbReference>